<comment type="caution">
    <text evidence="1">The sequence shown here is derived from an EMBL/GenBank/DDBJ whole genome shotgun (WGS) entry which is preliminary data.</text>
</comment>
<gene>
    <name evidence="1" type="ORF">M8818_004547</name>
</gene>
<name>A0ACC3SC46_9PEZI</name>
<keyword evidence="2" id="KW-1185">Reference proteome</keyword>
<dbReference type="EMBL" id="JAMKPW020000022">
    <property type="protein sequence ID" value="KAK8206713.1"/>
    <property type="molecule type" value="Genomic_DNA"/>
</dbReference>
<dbReference type="Proteomes" id="UP001320706">
    <property type="component" value="Unassembled WGS sequence"/>
</dbReference>
<evidence type="ECO:0000313" key="2">
    <source>
        <dbReference type="Proteomes" id="UP001320706"/>
    </source>
</evidence>
<evidence type="ECO:0000313" key="1">
    <source>
        <dbReference type="EMBL" id="KAK8206713.1"/>
    </source>
</evidence>
<sequence>MASEQPQEPVQPSLQTEENQTLDIDEDVVHDDTDSAYASSIAGTDSHTLSSSILAYTYENGRRYHAFRDGEYMLPNDEAEQDRLDLLHHIFRMIAGGTLYRAPIAQDKPPQRILDVGTGTGLWAIELADEFPNAQVIGTDLSPIQPSWVPPNCLFYVDDAESQWTYEPHEAFDFIHGRSLCGCFADWPKFYRQAYRNLKPGGWMEMQEHACWVQADDETQEQAAWVTEWCSEMDFASRKFGKRLNVAHEHRAWMEQAGFADVREEVHKVPIGTWTKGKKLKEMGYIHREEMLDAVEPFTMALYTRVMSYSLDQTRIVIEGVKRDLKDPKLHLYVNYHFVWGRKPEHAPF</sequence>
<accession>A0ACC3SC46</accession>
<proteinExistence type="predicted"/>
<organism evidence="1 2">
    <name type="scientific">Zalaria obscura</name>
    <dbReference type="NCBI Taxonomy" id="2024903"/>
    <lineage>
        <taxon>Eukaryota</taxon>
        <taxon>Fungi</taxon>
        <taxon>Dikarya</taxon>
        <taxon>Ascomycota</taxon>
        <taxon>Pezizomycotina</taxon>
        <taxon>Dothideomycetes</taxon>
        <taxon>Dothideomycetidae</taxon>
        <taxon>Dothideales</taxon>
        <taxon>Zalariaceae</taxon>
        <taxon>Zalaria</taxon>
    </lineage>
</organism>
<reference evidence="1" key="1">
    <citation type="submission" date="2024-02" db="EMBL/GenBank/DDBJ databases">
        <title>Metagenome Assembled Genome of Zalaria obscura JY119.</title>
        <authorList>
            <person name="Vighnesh L."/>
            <person name="Jagadeeshwari U."/>
            <person name="Venkata Ramana C."/>
            <person name="Sasikala C."/>
        </authorList>
    </citation>
    <scope>NUCLEOTIDE SEQUENCE</scope>
    <source>
        <strain evidence="1">JY119</strain>
    </source>
</reference>
<protein>
    <submittedName>
        <fullName evidence="1">Uncharacterized protein</fullName>
    </submittedName>
</protein>